<name>A0A0E9SCS0_ANGAN</name>
<evidence type="ECO:0000313" key="1">
    <source>
        <dbReference type="EMBL" id="JAH38485.1"/>
    </source>
</evidence>
<reference evidence="1" key="1">
    <citation type="submission" date="2014-11" db="EMBL/GenBank/DDBJ databases">
        <authorList>
            <person name="Amaro Gonzalez C."/>
        </authorList>
    </citation>
    <scope>NUCLEOTIDE SEQUENCE</scope>
</reference>
<protein>
    <submittedName>
        <fullName evidence="1">Uncharacterized protein</fullName>
    </submittedName>
</protein>
<dbReference type="AlphaFoldDB" id="A0A0E9SCS0"/>
<sequence length="25" mass="3002">MYFVDYSRWMHGGVHFSVTQMPILV</sequence>
<reference evidence="1" key="2">
    <citation type="journal article" date="2015" name="Fish Shellfish Immunol.">
        <title>Early steps in the European eel (Anguilla anguilla)-Vibrio vulnificus interaction in the gills: Role of the RtxA13 toxin.</title>
        <authorList>
            <person name="Callol A."/>
            <person name="Pajuelo D."/>
            <person name="Ebbesson L."/>
            <person name="Teles M."/>
            <person name="MacKenzie S."/>
            <person name="Amaro C."/>
        </authorList>
    </citation>
    <scope>NUCLEOTIDE SEQUENCE</scope>
</reference>
<dbReference type="EMBL" id="GBXM01070092">
    <property type="protein sequence ID" value="JAH38485.1"/>
    <property type="molecule type" value="Transcribed_RNA"/>
</dbReference>
<accession>A0A0E9SCS0</accession>
<proteinExistence type="predicted"/>
<organism evidence="1">
    <name type="scientific">Anguilla anguilla</name>
    <name type="common">European freshwater eel</name>
    <name type="synonym">Muraena anguilla</name>
    <dbReference type="NCBI Taxonomy" id="7936"/>
    <lineage>
        <taxon>Eukaryota</taxon>
        <taxon>Metazoa</taxon>
        <taxon>Chordata</taxon>
        <taxon>Craniata</taxon>
        <taxon>Vertebrata</taxon>
        <taxon>Euteleostomi</taxon>
        <taxon>Actinopterygii</taxon>
        <taxon>Neopterygii</taxon>
        <taxon>Teleostei</taxon>
        <taxon>Anguilliformes</taxon>
        <taxon>Anguillidae</taxon>
        <taxon>Anguilla</taxon>
    </lineage>
</organism>